<organism evidence="1 2">
    <name type="scientific">Neolewinella litorea</name>
    <dbReference type="NCBI Taxonomy" id="2562452"/>
    <lineage>
        <taxon>Bacteria</taxon>
        <taxon>Pseudomonadati</taxon>
        <taxon>Bacteroidota</taxon>
        <taxon>Saprospiria</taxon>
        <taxon>Saprospirales</taxon>
        <taxon>Lewinellaceae</taxon>
        <taxon>Neolewinella</taxon>
    </lineage>
</organism>
<dbReference type="RefSeq" id="WP_136456614.1">
    <property type="nucleotide sequence ID" value="NZ_SRSF01000001.1"/>
</dbReference>
<reference evidence="1 2" key="1">
    <citation type="submission" date="2019-04" db="EMBL/GenBank/DDBJ databases">
        <title>Lewinella litorea sp. nov., isolated from a marine sand.</title>
        <authorList>
            <person name="Yoon J.-H."/>
        </authorList>
    </citation>
    <scope>NUCLEOTIDE SEQUENCE [LARGE SCALE GENOMIC DNA]</scope>
    <source>
        <strain evidence="1 2">HSMS-39</strain>
    </source>
</reference>
<comment type="caution">
    <text evidence="1">The sequence shown here is derived from an EMBL/GenBank/DDBJ whole genome shotgun (WGS) entry which is preliminary data.</text>
</comment>
<evidence type="ECO:0000313" key="2">
    <source>
        <dbReference type="Proteomes" id="UP000308528"/>
    </source>
</evidence>
<name>A0A4S4NTF7_9BACT</name>
<dbReference type="Proteomes" id="UP000308528">
    <property type="component" value="Unassembled WGS sequence"/>
</dbReference>
<sequence length="81" mass="8861">MFANRFVGVMDTSGEILQQSIGYLRIRSWSLVALALILNSVIMMEVLELRSLLVRVLALRIVLVLAMTSGSAPNPSGAWLS</sequence>
<protein>
    <submittedName>
        <fullName evidence="1">Uncharacterized protein</fullName>
    </submittedName>
</protein>
<dbReference type="EMBL" id="SRSF01000001">
    <property type="protein sequence ID" value="THH41771.1"/>
    <property type="molecule type" value="Genomic_DNA"/>
</dbReference>
<evidence type="ECO:0000313" key="1">
    <source>
        <dbReference type="EMBL" id="THH41771.1"/>
    </source>
</evidence>
<dbReference type="AlphaFoldDB" id="A0A4S4NTF7"/>
<accession>A0A4S4NTF7</accession>
<proteinExistence type="predicted"/>
<gene>
    <name evidence="1" type="ORF">E4021_04055</name>
</gene>
<keyword evidence="2" id="KW-1185">Reference proteome</keyword>